<dbReference type="InterPro" id="IPR017853">
    <property type="entry name" value="GH"/>
</dbReference>
<keyword evidence="5" id="KW-0326">Glycosidase</keyword>
<dbReference type="InterPro" id="IPR013783">
    <property type="entry name" value="Ig-like_fold"/>
</dbReference>
<dbReference type="PANTHER" id="PTHR43730:SF1">
    <property type="entry name" value="BETA-MANNOSIDASE"/>
    <property type="match status" value="1"/>
</dbReference>
<evidence type="ECO:0000256" key="3">
    <source>
        <dbReference type="ARBA" id="ARBA00012754"/>
    </source>
</evidence>
<dbReference type="InterPro" id="IPR050887">
    <property type="entry name" value="Beta-mannosidase_GH2"/>
</dbReference>
<dbReference type="EC" id="3.2.1.25" evidence="3"/>
<dbReference type="GO" id="GO:0016787">
    <property type="term" value="F:hydrolase activity"/>
    <property type="evidence" value="ECO:0007669"/>
    <property type="project" value="UniProtKB-KW"/>
</dbReference>
<dbReference type="InterPro" id="IPR008979">
    <property type="entry name" value="Galactose-bd-like_sf"/>
</dbReference>
<dbReference type="InterPro" id="IPR036156">
    <property type="entry name" value="Beta-gal/glucu_dom_sf"/>
</dbReference>
<dbReference type="InterPro" id="IPR054593">
    <property type="entry name" value="Beta-mannosidase-like_N2"/>
</dbReference>
<sequence length="800" mass="88885">MRIDLGARDWTLRACGPLNHVPIELARRLAEGIPATVPGTVHTDLLAAGLIPDPYLDRNENELQWIGLTGWRYETTFDRPAAPGVVELVFDGLDTIAEVELNHHVIATTVNMHRSYRVPVTDLLADGNTLAVTFSSAVRYARAERRRLGDLPNLGNDEPANFIRKMACNFGWDWGPKLVTAGLWKPASIDVWDAGRLRQVRPLVSVTPSGDGVVEIHADVDGSDGLVLRAQVGGAEVAGPAGSALTVSVGQPRLWWPHSLGDQPLYPLTVTLETPDGSIVDTWSREIGFRTIELDEQSGAFTFRVNGVPLFVRGANWIPDDCFPHRIDAARYDRRVQQATGARIDLLRVWGGGIYESDDFYAACDRRGVLVWQDFLFACAGYPEDEPLRGEVEAEAREAVVRLAPHPSLALWCGNNENYMGWFHWGWQQELADRDWGAGYYEHLLPGVVAELDPTRPYVPGSPWSGSPDRDTQDDDHGCVHIWDVWNERDYSGYLERVPRFVSEFGWQAPPAWATLAAAVHDDPLTPESPGLLHHQKAEDGNGKLARGLAHHFAAPTSTEDWHYLTQVTQARAIRTGIEHFRGHRPHCMGTIVWQLNDCWPVTSWSAIDGAERRKPLWYALRDAYADRLITIQERDGALVAILVNDSAAVWDTPVELRRITVDGEILAKSGTTVRVPPRDTVTLPFGDVAGNPPQELLVADTGAERAIRFLADDLDIAYPEPRFETAVTRTTTGYDITVTARTLVHELAVFADRLAPDAEADRCLLTLLPGDHATIRVSTRYQLDPARLTTRPVLRCLND</sequence>
<evidence type="ECO:0000256" key="2">
    <source>
        <dbReference type="ARBA" id="ARBA00007401"/>
    </source>
</evidence>
<evidence type="ECO:0000313" key="9">
    <source>
        <dbReference type="Proteomes" id="UP001304298"/>
    </source>
</evidence>
<dbReference type="SUPFAM" id="SSF49785">
    <property type="entry name" value="Galactose-binding domain-like"/>
    <property type="match status" value="1"/>
</dbReference>
<evidence type="ECO:0000259" key="7">
    <source>
        <dbReference type="Pfam" id="PF22666"/>
    </source>
</evidence>
<evidence type="ECO:0000313" key="8">
    <source>
        <dbReference type="EMBL" id="MEA5367373.1"/>
    </source>
</evidence>
<dbReference type="Gene3D" id="2.60.40.10">
    <property type="entry name" value="Immunoglobulins"/>
    <property type="match status" value="1"/>
</dbReference>
<comment type="similarity">
    <text evidence="2">Belongs to the glycosyl hydrolase 2 family.</text>
</comment>
<evidence type="ECO:0000259" key="6">
    <source>
        <dbReference type="Pfam" id="PF00703"/>
    </source>
</evidence>
<evidence type="ECO:0000256" key="4">
    <source>
        <dbReference type="ARBA" id="ARBA00022801"/>
    </source>
</evidence>
<reference evidence="8 9" key="1">
    <citation type="submission" date="2023-12" db="EMBL/GenBank/DDBJ databases">
        <title>Amycolatopsis sp. V23-08.</title>
        <authorList>
            <person name="Somphong A."/>
        </authorList>
    </citation>
    <scope>NUCLEOTIDE SEQUENCE [LARGE SCALE GENOMIC DNA]</scope>
    <source>
        <strain evidence="8 9">V23-08</strain>
    </source>
</reference>
<dbReference type="PANTHER" id="PTHR43730">
    <property type="entry name" value="BETA-MANNOSIDASE"/>
    <property type="match status" value="1"/>
</dbReference>
<comment type="caution">
    <text evidence="8">The sequence shown here is derived from an EMBL/GenBank/DDBJ whole genome shotgun (WGS) entry which is preliminary data.</text>
</comment>
<proteinExistence type="inferred from homology"/>
<dbReference type="Proteomes" id="UP001304298">
    <property type="component" value="Unassembled WGS sequence"/>
</dbReference>
<organism evidence="8 9">
    <name type="scientific">Amycolatopsis heterodermiae</name>
    <dbReference type="NCBI Taxonomy" id="3110235"/>
    <lineage>
        <taxon>Bacteria</taxon>
        <taxon>Bacillati</taxon>
        <taxon>Actinomycetota</taxon>
        <taxon>Actinomycetes</taxon>
        <taxon>Pseudonocardiales</taxon>
        <taxon>Pseudonocardiaceae</taxon>
        <taxon>Amycolatopsis</taxon>
    </lineage>
</organism>
<dbReference type="EMBL" id="JAYFSI010000022">
    <property type="protein sequence ID" value="MEA5367373.1"/>
    <property type="molecule type" value="Genomic_DNA"/>
</dbReference>
<comment type="catalytic activity">
    <reaction evidence="1">
        <text>Hydrolysis of terminal, non-reducing beta-D-mannose residues in beta-D-mannosides.</text>
        <dbReference type="EC" id="3.2.1.25"/>
    </reaction>
</comment>
<dbReference type="SUPFAM" id="SSF51445">
    <property type="entry name" value="(Trans)glycosidases"/>
    <property type="match status" value="1"/>
</dbReference>
<dbReference type="Gene3D" id="2.60.120.260">
    <property type="entry name" value="Galactose-binding domain-like"/>
    <property type="match status" value="1"/>
</dbReference>
<dbReference type="Pfam" id="PF00703">
    <property type="entry name" value="Glyco_hydro_2"/>
    <property type="match status" value="1"/>
</dbReference>
<keyword evidence="9" id="KW-1185">Reference proteome</keyword>
<evidence type="ECO:0000256" key="5">
    <source>
        <dbReference type="ARBA" id="ARBA00023295"/>
    </source>
</evidence>
<dbReference type="Gene3D" id="3.20.20.80">
    <property type="entry name" value="Glycosidases"/>
    <property type="match status" value="1"/>
</dbReference>
<dbReference type="RefSeq" id="WP_323337319.1">
    <property type="nucleotide sequence ID" value="NZ_JAYFSI010000022.1"/>
</dbReference>
<feature type="domain" description="Glycoside hydrolase family 2 immunoglobulin-like beta-sandwich" evidence="6">
    <location>
        <begin position="243"/>
        <end position="290"/>
    </location>
</feature>
<keyword evidence="4 8" id="KW-0378">Hydrolase</keyword>
<feature type="domain" description="Beta-mannosidase-like galactose-binding" evidence="7">
    <location>
        <begin position="32"/>
        <end position="185"/>
    </location>
</feature>
<name>A0ABU5RM55_9PSEU</name>
<gene>
    <name evidence="8" type="ORF">VA596_48135</name>
</gene>
<evidence type="ECO:0000256" key="1">
    <source>
        <dbReference type="ARBA" id="ARBA00000829"/>
    </source>
</evidence>
<dbReference type="Pfam" id="PF22666">
    <property type="entry name" value="Glyco_hydro_2_N2"/>
    <property type="match status" value="1"/>
</dbReference>
<protein>
    <recommendedName>
        <fullName evidence="3">beta-mannosidase</fullName>
        <ecNumber evidence="3">3.2.1.25</ecNumber>
    </recommendedName>
</protein>
<accession>A0ABU5RM55</accession>
<dbReference type="SUPFAM" id="SSF49303">
    <property type="entry name" value="beta-Galactosidase/glucuronidase domain"/>
    <property type="match status" value="1"/>
</dbReference>
<dbReference type="InterPro" id="IPR006102">
    <property type="entry name" value="Ig-like_GH2"/>
</dbReference>